<organism evidence="2 3">
    <name type="scientific">Desertihabitans brevis</name>
    <dbReference type="NCBI Taxonomy" id="2268447"/>
    <lineage>
        <taxon>Bacteria</taxon>
        <taxon>Bacillati</taxon>
        <taxon>Actinomycetota</taxon>
        <taxon>Actinomycetes</taxon>
        <taxon>Propionibacteriales</taxon>
        <taxon>Propionibacteriaceae</taxon>
        <taxon>Desertihabitans</taxon>
    </lineage>
</organism>
<reference evidence="2 3" key="1">
    <citation type="submission" date="2018-07" db="EMBL/GenBank/DDBJ databases">
        <title>Desertimonas flava gen. nov. sp. nov.</title>
        <authorList>
            <person name="Liu S."/>
        </authorList>
    </citation>
    <scope>NUCLEOTIDE SEQUENCE [LARGE SCALE GENOMIC DNA]</scope>
    <source>
        <strain evidence="2 3">16Sb5-5</strain>
    </source>
</reference>
<dbReference type="RefSeq" id="WP_199539106.1">
    <property type="nucleotide sequence ID" value="NZ_QOUI01000006.1"/>
</dbReference>
<accession>A0A367YU19</accession>
<evidence type="ECO:0008006" key="4">
    <source>
        <dbReference type="Google" id="ProtNLM"/>
    </source>
</evidence>
<proteinExistence type="predicted"/>
<feature type="region of interest" description="Disordered" evidence="1">
    <location>
        <begin position="71"/>
        <end position="108"/>
    </location>
</feature>
<dbReference type="AlphaFoldDB" id="A0A367YU19"/>
<feature type="non-terminal residue" evidence="2">
    <location>
        <position position="108"/>
    </location>
</feature>
<evidence type="ECO:0000256" key="1">
    <source>
        <dbReference type="SAM" id="MobiDB-lite"/>
    </source>
</evidence>
<protein>
    <recommendedName>
        <fullName evidence="4">DUF222 domain-containing protein</fullName>
    </recommendedName>
</protein>
<keyword evidence="3" id="KW-1185">Reference proteome</keyword>
<gene>
    <name evidence="2" type="ORF">DT076_10310</name>
</gene>
<dbReference type="Proteomes" id="UP000252770">
    <property type="component" value="Unassembled WGS sequence"/>
</dbReference>
<evidence type="ECO:0000313" key="2">
    <source>
        <dbReference type="EMBL" id="RCK69290.1"/>
    </source>
</evidence>
<evidence type="ECO:0000313" key="3">
    <source>
        <dbReference type="Proteomes" id="UP000252770"/>
    </source>
</evidence>
<comment type="caution">
    <text evidence="2">The sequence shown here is derived from an EMBL/GenBank/DDBJ whole genome shotgun (WGS) entry which is preliminary data.</text>
</comment>
<feature type="compositionally biased region" description="Polar residues" evidence="1">
    <location>
        <begin position="18"/>
        <end position="27"/>
    </location>
</feature>
<dbReference type="EMBL" id="QOUI01000006">
    <property type="protein sequence ID" value="RCK69290.1"/>
    <property type="molecule type" value="Genomic_DNA"/>
</dbReference>
<name>A0A367YU19_9ACTN</name>
<feature type="compositionally biased region" description="Basic and acidic residues" evidence="1">
    <location>
        <begin position="84"/>
        <end position="94"/>
    </location>
</feature>
<sequence length="108" mass="11570">MLQARDDQVARNLRATADASTLGSGRRTTPVAGDLGTLPVAELSDLVAEHTLVVRRCEAAVLDLACAWADRFPAPHPGRRLTRRQRDAATDHADTLTPPTGPDPARPL</sequence>
<feature type="region of interest" description="Disordered" evidence="1">
    <location>
        <begin position="1"/>
        <end position="34"/>
    </location>
</feature>
<feature type="compositionally biased region" description="Pro residues" evidence="1">
    <location>
        <begin position="99"/>
        <end position="108"/>
    </location>
</feature>